<dbReference type="SUPFAM" id="SSF47923">
    <property type="entry name" value="Ypt/Rab-GAP domain of gyp1p"/>
    <property type="match status" value="2"/>
</dbReference>
<evidence type="ECO:0000313" key="3">
    <source>
        <dbReference type="EMBL" id="KZP22361.1"/>
    </source>
</evidence>
<proteinExistence type="predicted"/>
<sequence length="544" mass="61399">MAARPPPARPHIGLNPSFQNQHSGEWGEDDAWDSGSDSESPRQSTIASSWLPTSRAPSVSATSPKPVPKSPSRPSASSSTLGFSYTHVNAPSPSSYPPRVEQSQEPPQKSGWTIVRKSTDGHKSVEEKEDSKVEGAADDPLVEDMVVGSFEPEVVVEPPAKPKVERGSIREDVDDIVTDPLHGIRHRLLKRAGTRGADSPDPAVEKAISDKLIRERSIRTNRRHKFVDCLSGQDVNIAALRKLAWAGVPNDLRPMAWQLLLGYLPLPTPLRASTLARKRGEYLSLVELAFARDREGLDQQIWHQIEIDVPRTRPGVPLWMQECTQRSLERILYVWAIRHPASGYVQGINDLVTPFFQIFLSAYIADTDPEEFDLARLPKHVLDAVEADSFWCLSRLLDGIQDNYIHQQPGIHRSVRRMAELVARIDAPLAAHLEAQNVEFMQFAFRWMNCLLMREISVKNTIRMWDTYLAEGPDAFSQFHLYVCSAFLVKWSEKLRQMDFQGIIMFLQSLPTQDWDDHEIEMLLSEAFVLNSIWHNAQSHFNGA</sequence>
<dbReference type="Pfam" id="PF00566">
    <property type="entry name" value="RabGAP-TBC"/>
    <property type="match status" value="1"/>
</dbReference>
<feature type="region of interest" description="Disordered" evidence="1">
    <location>
        <begin position="1"/>
        <end position="139"/>
    </location>
</feature>
<dbReference type="Gene3D" id="1.10.10.750">
    <property type="entry name" value="Ypt/Rab-GAP domain of gyp1p, domain 1"/>
    <property type="match status" value="1"/>
</dbReference>
<dbReference type="FunFam" id="1.10.472.80:FF:000001">
    <property type="entry name" value="TBC1 domain family member 22B"/>
    <property type="match status" value="1"/>
</dbReference>
<dbReference type="GO" id="GO:0005794">
    <property type="term" value="C:Golgi apparatus"/>
    <property type="evidence" value="ECO:0007669"/>
    <property type="project" value="TreeGrafter"/>
</dbReference>
<dbReference type="EMBL" id="KV417540">
    <property type="protein sequence ID" value="KZP22361.1"/>
    <property type="molecule type" value="Genomic_DNA"/>
</dbReference>
<dbReference type="Gene3D" id="1.10.8.270">
    <property type="entry name" value="putative rabgap domain of human tbc1 domain family member 14 like domains"/>
    <property type="match status" value="1"/>
</dbReference>
<dbReference type="AlphaFoldDB" id="A0A166KXQ9"/>
<dbReference type="STRING" id="436010.A0A166KXQ9"/>
<dbReference type="Gene3D" id="1.10.472.80">
    <property type="entry name" value="Ypt/Rab-GAP domain of gyp1p, domain 3"/>
    <property type="match status" value="1"/>
</dbReference>
<evidence type="ECO:0000259" key="2">
    <source>
        <dbReference type="PROSITE" id="PS50086"/>
    </source>
</evidence>
<dbReference type="GO" id="GO:0005096">
    <property type="term" value="F:GTPase activator activity"/>
    <property type="evidence" value="ECO:0007669"/>
    <property type="project" value="TreeGrafter"/>
</dbReference>
<feature type="compositionally biased region" description="Polar residues" evidence="1">
    <location>
        <begin position="81"/>
        <end position="93"/>
    </location>
</feature>
<dbReference type="SMART" id="SM00164">
    <property type="entry name" value="TBC"/>
    <property type="match status" value="1"/>
</dbReference>
<protein>
    <submittedName>
        <fullName evidence="3">RabGAP/TBC</fullName>
    </submittedName>
</protein>
<gene>
    <name evidence="3" type="ORF">FIBSPDRAFT_952974</name>
</gene>
<evidence type="ECO:0000313" key="4">
    <source>
        <dbReference type="Proteomes" id="UP000076532"/>
    </source>
</evidence>
<feature type="compositionally biased region" description="Polar residues" evidence="1">
    <location>
        <begin position="35"/>
        <end position="56"/>
    </location>
</feature>
<dbReference type="FunFam" id="1.10.8.270:FF:000037">
    <property type="entry name" value="TBC1 domain family member 22A"/>
    <property type="match status" value="1"/>
</dbReference>
<dbReference type="PANTHER" id="PTHR22957:SF26">
    <property type="entry name" value="LD44506P"/>
    <property type="match status" value="1"/>
</dbReference>
<evidence type="ECO:0000256" key="1">
    <source>
        <dbReference type="SAM" id="MobiDB-lite"/>
    </source>
</evidence>
<dbReference type="OrthoDB" id="26371at2759"/>
<feature type="compositionally biased region" description="Basic and acidic residues" evidence="1">
    <location>
        <begin position="117"/>
        <end position="135"/>
    </location>
</feature>
<accession>A0A166KXQ9</accession>
<feature type="domain" description="Rab-GAP TBC" evidence="2">
    <location>
        <begin position="247"/>
        <end position="472"/>
    </location>
</feature>
<feature type="compositionally biased region" description="Polar residues" evidence="1">
    <location>
        <begin position="101"/>
        <end position="111"/>
    </location>
</feature>
<keyword evidence="4" id="KW-1185">Reference proteome</keyword>
<organism evidence="3 4">
    <name type="scientific">Athelia psychrophila</name>
    <dbReference type="NCBI Taxonomy" id="1759441"/>
    <lineage>
        <taxon>Eukaryota</taxon>
        <taxon>Fungi</taxon>
        <taxon>Dikarya</taxon>
        <taxon>Basidiomycota</taxon>
        <taxon>Agaricomycotina</taxon>
        <taxon>Agaricomycetes</taxon>
        <taxon>Agaricomycetidae</taxon>
        <taxon>Atheliales</taxon>
        <taxon>Atheliaceae</taxon>
        <taxon>Athelia</taxon>
    </lineage>
</organism>
<dbReference type="PANTHER" id="PTHR22957">
    <property type="entry name" value="TBC1 DOMAIN FAMILY MEMBER GTPASE-ACTIVATING PROTEIN"/>
    <property type="match status" value="1"/>
</dbReference>
<dbReference type="InterPro" id="IPR000195">
    <property type="entry name" value="Rab-GAP-TBC_dom"/>
</dbReference>
<reference evidence="3 4" key="1">
    <citation type="journal article" date="2016" name="Mol. Biol. Evol.">
        <title>Comparative Genomics of Early-Diverging Mushroom-Forming Fungi Provides Insights into the Origins of Lignocellulose Decay Capabilities.</title>
        <authorList>
            <person name="Nagy L.G."/>
            <person name="Riley R."/>
            <person name="Tritt A."/>
            <person name="Adam C."/>
            <person name="Daum C."/>
            <person name="Floudas D."/>
            <person name="Sun H."/>
            <person name="Yadav J.S."/>
            <person name="Pangilinan J."/>
            <person name="Larsson K.H."/>
            <person name="Matsuura K."/>
            <person name="Barry K."/>
            <person name="Labutti K."/>
            <person name="Kuo R."/>
            <person name="Ohm R.A."/>
            <person name="Bhattacharya S.S."/>
            <person name="Shirouzu T."/>
            <person name="Yoshinaga Y."/>
            <person name="Martin F.M."/>
            <person name="Grigoriev I.V."/>
            <person name="Hibbett D.S."/>
        </authorList>
    </citation>
    <scope>NUCLEOTIDE SEQUENCE [LARGE SCALE GENOMIC DNA]</scope>
    <source>
        <strain evidence="3 4">CBS 109695</strain>
    </source>
</reference>
<name>A0A166KXQ9_9AGAM</name>
<dbReference type="InterPro" id="IPR035969">
    <property type="entry name" value="Rab-GAP_TBC_sf"/>
</dbReference>
<dbReference type="Proteomes" id="UP000076532">
    <property type="component" value="Unassembled WGS sequence"/>
</dbReference>
<dbReference type="PROSITE" id="PS50086">
    <property type="entry name" value="TBC_RABGAP"/>
    <property type="match status" value="1"/>
</dbReference>